<dbReference type="RefSeq" id="WP_034411838.1">
    <property type="nucleotide sequence ID" value="NZ_AXWS01000014.1"/>
</dbReference>
<dbReference type="InterPro" id="IPR028939">
    <property type="entry name" value="P5C_Rdtase_cat_N"/>
</dbReference>
<dbReference type="PANTHER" id="PTHR40459:SF1">
    <property type="entry name" value="CONSERVED HYPOTHETICAL ALANINE AND LEUCINE RICH PROTEIN"/>
    <property type="match status" value="1"/>
</dbReference>
<dbReference type="Gene3D" id="3.40.50.720">
    <property type="entry name" value="NAD(P)-binding Rossmann-like Domain"/>
    <property type="match status" value="1"/>
</dbReference>
<dbReference type="PANTHER" id="PTHR40459">
    <property type="entry name" value="CONSERVED HYPOTHETICAL ALANINE AND LEUCINE RICH PROTEIN"/>
    <property type="match status" value="1"/>
</dbReference>
<dbReference type="SUPFAM" id="SSF51735">
    <property type="entry name" value="NAD(P)-binding Rossmann-fold domains"/>
    <property type="match status" value="1"/>
</dbReference>
<dbReference type="OrthoDB" id="8650434at2"/>
<protein>
    <submittedName>
        <fullName evidence="4">DUF2520 domain-containing protein</fullName>
    </submittedName>
</protein>
<dbReference type="InterPro" id="IPR036291">
    <property type="entry name" value="NAD(P)-bd_dom_sf"/>
</dbReference>
<reference evidence="4" key="1">
    <citation type="submission" date="2025-08" db="UniProtKB">
        <authorList>
            <consortium name="RefSeq"/>
        </authorList>
    </citation>
    <scope>IDENTIFICATION</scope>
</reference>
<name>A0A8B6X8M7_9BURK</name>
<feature type="domain" description="DUF2520" evidence="2">
    <location>
        <begin position="140"/>
        <end position="254"/>
    </location>
</feature>
<evidence type="ECO:0000313" key="3">
    <source>
        <dbReference type="Proteomes" id="UP000675920"/>
    </source>
</evidence>
<proteinExistence type="predicted"/>
<dbReference type="Proteomes" id="UP000675920">
    <property type="component" value="Unplaced"/>
</dbReference>
<dbReference type="Gene3D" id="1.10.1040.20">
    <property type="entry name" value="ProC-like, C-terminal domain"/>
    <property type="match status" value="1"/>
</dbReference>
<dbReference type="AlphaFoldDB" id="A0A8B6X8M7"/>
<dbReference type="InterPro" id="IPR018931">
    <property type="entry name" value="DUF2520"/>
</dbReference>
<dbReference type="SUPFAM" id="SSF48179">
    <property type="entry name" value="6-phosphogluconate dehydrogenase C-terminal domain-like"/>
    <property type="match status" value="1"/>
</dbReference>
<dbReference type="Pfam" id="PF10728">
    <property type="entry name" value="DUF2520"/>
    <property type="match status" value="1"/>
</dbReference>
<evidence type="ECO:0000313" key="4">
    <source>
        <dbReference type="RefSeq" id="WP_034411838.1"/>
    </source>
</evidence>
<feature type="domain" description="Pyrroline-5-carboxylate reductase catalytic N-terminal" evidence="1">
    <location>
        <begin position="11"/>
        <end position="97"/>
    </location>
</feature>
<evidence type="ECO:0000259" key="1">
    <source>
        <dbReference type="Pfam" id="PF03807"/>
    </source>
</evidence>
<evidence type="ECO:0000259" key="2">
    <source>
        <dbReference type="Pfam" id="PF10728"/>
    </source>
</evidence>
<accession>A0A8B6X8M7</accession>
<organism evidence="3 4">
    <name type="scientific">Derxia gummosa DSM 723</name>
    <dbReference type="NCBI Taxonomy" id="1121388"/>
    <lineage>
        <taxon>Bacteria</taxon>
        <taxon>Pseudomonadati</taxon>
        <taxon>Pseudomonadota</taxon>
        <taxon>Betaproteobacteria</taxon>
        <taxon>Burkholderiales</taxon>
        <taxon>Alcaligenaceae</taxon>
        <taxon>Derxia</taxon>
    </lineage>
</organism>
<keyword evidence="3" id="KW-1185">Reference proteome</keyword>
<dbReference type="Pfam" id="PF03807">
    <property type="entry name" value="F420_oxidored"/>
    <property type="match status" value="1"/>
</dbReference>
<sequence length="337" mass="33207">MTQPFPAAPAIAFIGAGRLASSLARAFAGAGARVVAIASRDPASAAALAARIDGCRALAPQAAADAADLVFITVPDDAIASVADALRWRAGQGVVHCSGATELTALDTATRAGALAGGFHPLQIFSDPDVAIGQLAGAAVAIEAPAALAAPLDALAAGVGLRPFALPPGARARYHASAGMAASFLLTLLDEAARVWASFGVPPAQALAALLPIARGTLAAAESRGLAGAVSGPPSRGDVGVIARHLAALDALDAEAARRGAAAAHAAGGAVSPPAEHATADGATTNLALASADLAREHGAFYRELTRRQLALVADAGRVPPEGIAAMHARLAEPPRG</sequence>
<dbReference type="InterPro" id="IPR037108">
    <property type="entry name" value="TM1727-like_C_sf"/>
</dbReference>
<dbReference type="InterPro" id="IPR008927">
    <property type="entry name" value="6-PGluconate_DH-like_C_sf"/>
</dbReference>